<dbReference type="Gene3D" id="3.90.1580.10">
    <property type="entry name" value="paralog of FGE (formylglycine-generating enzyme)"/>
    <property type="match status" value="1"/>
</dbReference>
<dbReference type="EMBL" id="BARV01033837">
    <property type="protein sequence ID" value="GAI54470.1"/>
    <property type="molecule type" value="Genomic_DNA"/>
</dbReference>
<dbReference type="InterPro" id="IPR016187">
    <property type="entry name" value="CTDL_fold"/>
</dbReference>
<feature type="domain" description="Sulfatase-modifying factor enzyme-like" evidence="1">
    <location>
        <begin position="49"/>
        <end position="243"/>
    </location>
</feature>
<sequence length="245" mass="27681">DNINPFNCKITVSKDGYYVYCREMIDICSFTNFDITLTPKKAQSLREISFVQIPAGTFQMGDEIGDLHSDCRPVHAVTLNEFEMSSCEITNAQYAQFLNKLNTWGAIGVTERYVYAKMGRWEGEAYLVFDEAGYYGTPNKCWIKYVNGTFTVENGEKNLPVVFVTWFGAKAYAISYGYDLPTEAEWEYACRGGKNYQYGTHDGTISILNSNYSENIGHPIDVGTYAPTPYGLYDMSGNVFEFCHG</sequence>
<dbReference type="InterPro" id="IPR042095">
    <property type="entry name" value="SUMF_sf"/>
</dbReference>
<protein>
    <recommendedName>
        <fullName evidence="1">Sulfatase-modifying factor enzyme-like domain-containing protein</fullName>
    </recommendedName>
</protein>
<organism evidence="2">
    <name type="scientific">marine sediment metagenome</name>
    <dbReference type="NCBI Taxonomy" id="412755"/>
    <lineage>
        <taxon>unclassified sequences</taxon>
        <taxon>metagenomes</taxon>
        <taxon>ecological metagenomes</taxon>
    </lineage>
</organism>
<evidence type="ECO:0000259" key="1">
    <source>
        <dbReference type="Pfam" id="PF03781"/>
    </source>
</evidence>
<evidence type="ECO:0000313" key="2">
    <source>
        <dbReference type="EMBL" id="GAI54470.1"/>
    </source>
</evidence>
<accession>X1QUB8</accession>
<dbReference type="PANTHER" id="PTHR23150">
    <property type="entry name" value="SULFATASE MODIFYING FACTOR 1, 2"/>
    <property type="match status" value="1"/>
</dbReference>
<comment type="caution">
    <text evidence="2">The sequence shown here is derived from an EMBL/GenBank/DDBJ whole genome shotgun (WGS) entry which is preliminary data.</text>
</comment>
<dbReference type="AlphaFoldDB" id="X1QUB8"/>
<dbReference type="GO" id="GO:0120147">
    <property type="term" value="F:formylglycine-generating oxidase activity"/>
    <property type="evidence" value="ECO:0007669"/>
    <property type="project" value="TreeGrafter"/>
</dbReference>
<dbReference type="Pfam" id="PF03781">
    <property type="entry name" value="FGE-sulfatase"/>
    <property type="match status" value="1"/>
</dbReference>
<dbReference type="InterPro" id="IPR005532">
    <property type="entry name" value="SUMF_dom"/>
</dbReference>
<name>X1QUB8_9ZZZZ</name>
<reference evidence="2" key="1">
    <citation type="journal article" date="2014" name="Front. Microbiol.">
        <title>High frequency of phylogenetically diverse reductive dehalogenase-homologous genes in deep subseafloor sedimentary metagenomes.</title>
        <authorList>
            <person name="Kawai M."/>
            <person name="Futagami T."/>
            <person name="Toyoda A."/>
            <person name="Takaki Y."/>
            <person name="Nishi S."/>
            <person name="Hori S."/>
            <person name="Arai W."/>
            <person name="Tsubouchi T."/>
            <person name="Morono Y."/>
            <person name="Uchiyama I."/>
            <person name="Ito T."/>
            <person name="Fujiyama A."/>
            <person name="Inagaki F."/>
            <person name="Takami H."/>
        </authorList>
    </citation>
    <scope>NUCLEOTIDE SEQUENCE</scope>
    <source>
        <strain evidence="2">Expedition CK06-06</strain>
    </source>
</reference>
<proteinExistence type="predicted"/>
<dbReference type="SUPFAM" id="SSF56436">
    <property type="entry name" value="C-type lectin-like"/>
    <property type="match status" value="1"/>
</dbReference>
<dbReference type="PANTHER" id="PTHR23150:SF19">
    <property type="entry name" value="FORMYLGLYCINE-GENERATING ENZYME"/>
    <property type="match status" value="1"/>
</dbReference>
<gene>
    <name evidence="2" type="ORF">S06H3_53123</name>
</gene>
<feature type="non-terminal residue" evidence="2">
    <location>
        <position position="245"/>
    </location>
</feature>
<dbReference type="InterPro" id="IPR051043">
    <property type="entry name" value="Sulfatase_Mod_Factor_Kinase"/>
</dbReference>
<feature type="non-terminal residue" evidence="2">
    <location>
        <position position="1"/>
    </location>
</feature>